<evidence type="ECO:0000256" key="2">
    <source>
        <dbReference type="ARBA" id="ARBA00022692"/>
    </source>
</evidence>
<evidence type="ECO:0000256" key="3">
    <source>
        <dbReference type="ARBA" id="ARBA00022989"/>
    </source>
</evidence>
<dbReference type="EMBL" id="KI912109">
    <property type="protein sequence ID" value="ETS86673.1"/>
    <property type="molecule type" value="Genomic_DNA"/>
</dbReference>
<feature type="transmembrane region" description="Helical" evidence="6">
    <location>
        <begin position="310"/>
        <end position="336"/>
    </location>
</feature>
<evidence type="ECO:0000313" key="9">
    <source>
        <dbReference type="Proteomes" id="UP000030651"/>
    </source>
</evidence>
<feature type="transmembrane region" description="Helical" evidence="6">
    <location>
        <begin position="86"/>
        <end position="108"/>
    </location>
</feature>
<dbReference type="InterPro" id="IPR011701">
    <property type="entry name" value="MFS"/>
</dbReference>
<dbReference type="KEGG" id="pfy:PFICI_00501"/>
<dbReference type="Pfam" id="PF07690">
    <property type="entry name" value="MFS_1"/>
    <property type="match status" value="1"/>
</dbReference>
<accession>W3XKT7</accession>
<dbReference type="GeneID" id="19265514"/>
<feature type="transmembrane region" description="Helical" evidence="6">
    <location>
        <begin position="180"/>
        <end position="203"/>
    </location>
</feature>
<dbReference type="SUPFAM" id="SSF103473">
    <property type="entry name" value="MFS general substrate transporter"/>
    <property type="match status" value="1"/>
</dbReference>
<dbReference type="GO" id="GO:0015606">
    <property type="term" value="F:spermidine transmembrane transporter activity"/>
    <property type="evidence" value="ECO:0007669"/>
    <property type="project" value="TreeGrafter"/>
</dbReference>
<feature type="transmembrane region" description="Helical" evidence="6">
    <location>
        <begin position="465"/>
        <end position="485"/>
    </location>
</feature>
<dbReference type="PROSITE" id="PS50850">
    <property type="entry name" value="MFS"/>
    <property type="match status" value="1"/>
</dbReference>
<evidence type="ECO:0000256" key="5">
    <source>
        <dbReference type="SAM" id="MobiDB-lite"/>
    </source>
</evidence>
<dbReference type="GO" id="GO:0000297">
    <property type="term" value="F:spermine transmembrane transporter activity"/>
    <property type="evidence" value="ECO:0007669"/>
    <property type="project" value="TreeGrafter"/>
</dbReference>
<evidence type="ECO:0000256" key="4">
    <source>
        <dbReference type="ARBA" id="ARBA00023136"/>
    </source>
</evidence>
<comment type="subcellular location">
    <subcellularLocation>
        <location evidence="1">Membrane</location>
        <topology evidence="1">Multi-pass membrane protein</topology>
    </subcellularLocation>
</comment>
<dbReference type="Gene3D" id="1.20.1250.20">
    <property type="entry name" value="MFS general substrate transporter like domains"/>
    <property type="match status" value="1"/>
</dbReference>
<reference evidence="9" key="1">
    <citation type="journal article" date="2015" name="BMC Genomics">
        <title>Genomic and transcriptomic analysis of the endophytic fungus Pestalotiopsis fici reveals its lifestyle and high potential for synthesis of natural products.</title>
        <authorList>
            <person name="Wang X."/>
            <person name="Zhang X."/>
            <person name="Liu L."/>
            <person name="Xiang M."/>
            <person name="Wang W."/>
            <person name="Sun X."/>
            <person name="Che Y."/>
            <person name="Guo L."/>
            <person name="Liu G."/>
            <person name="Guo L."/>
            <person name="Wang C."/>
            <person name="Yin W.B."/>
            <person name="Stadler M."/>
            <person name="Zhang X."/>
            <person name="Liu X."/>
        </authorList>
    </citation>
    <scope>NUCLEOTIDE SEQUENCE [LARGE SCALE GENOMIC DNA]</scope>
    <source>
        <strain evidence="9">W106-1 / CGMCC3.15140</strain>
    </source>
</reference>
<dbReference type="Proteomes" id="UP000030651">
    <property type="component" value="Unassembled WGS sequence"/>
</dbReference>
<feature type="domain" description="Major facilitator superfamily (MFS) profile" evidence="7">
    <location>
        <begin position="55"/>
        <end position="502"/>
    </location>
</feature>
<sequence length="502" mass="55103">MDAQEKERPAGDTSNEGNVAHDVESNINPGGTSDLEWKNDRHNPYNWPKAKKYVQLMTIMSIAFTCSLGTSIISPAHTSLMTEFEISSTAAFLPLSLYTFALGLGPVLGGPLSEVAGRQAVFAMAVVLGGLFAMGSGLTNSFAGLCVMRFLSGFVYGPSLSIGSGVLQETYLPIERGLPSAIYILSPFLGPGLGPVLGVFLVARKSWRWTQYTIALFSAWSAVWMLFSRESYHPVIKRRRMKQLGLDTPARPPLSKALHKFLTVDLLRPVHMLLTEPIVMFICLYIACVFGTLYMFFGTFFYIFQTTYHYTLIQCGLVFLAIAVGCLVGFFLIGISDKLLYQPKATKFPLHQIPAEYRLYPAMAGSFVLPVSLFWFGWTVQKGVNPAAPIVAIVLFGIGNIGLFISCMQYGECSIHEALKSDIGDAYHSSNVASASSANSLARYTFAAAFPFFSIQMYTALGTGWASSVLGFLSVALLPVPWILFKYGHRIRAMSKYETASY</sequence>
<protein>
    <recommendedName>
        <fullName evidence="7">Major facilitator superfamily (MFS) profile domain-containing protein</fullName>
    </recommendedName>
</protein>
<dbReference type="GO" id="GO:0005886">
    <property type="term" value="C:plasma membrane"/>
    <property type="evidence" value="ECO:0007669"/>
    <property type="project" value="TreeGrafter"/>
</dbReference>
<dbReference type="InParanoid" id="W3XKT7"/>
<dbReference type="OrthoDB" id="3936150at2759"/>
<dbReference type="InterPro" id="IPR036259">
    <property type="entry name" value="MFS_trans_sf"/>
</dbReference>
<dbReference type="RefSeq" id="XP_007827273.1">
    <property type="nucleotide sequence ID" value="XM_007829082.1"/>
</dbReference>
<evidence type="ECO:0000313" key="8">
    <source>
        <dbReference type="EMBL" id="ETS86673.1"/>
    </source>
</evidence>
<dbReference type="PANTHER" id="PTHR23502:SF38">
    <property type="entry name" value="POLYAMINE TRANSPORTER 4"/>
    <property type="match status" value="1"/>
</dbReference>
<dbReference type="CDD" id="cd17323">
    <property type="entry name" value="MFS_Tpo1_MDR_like"/>
    <property type="match status" value="1"/>
</dbReference>
<evidence type="ECO:0000259" key="7">
    <source>
        <dbReference type="PROSITE" id="PS50850"/>
    </source>
</evidence>
<feature type="transmembrane region" description="Helical" evidence="6">
    <location>
        <begin position="357"/>
        <end position="378"/>
    </location>
</feature>
<organism evidence="8 9">
    <name type="scientific">Pestalotiopsis fici (strain W106-1 / CGMCC3.15140)</name>
    <dbReference type="NCBI Taxonomy" id="1229662"/>
    <lineage>
        <taxon>Eukaryota</taxon>
        <taxon>Fungi</taxon>
        <taxon>Dikarya</taxon>
        <taxon>Ascomycota</taxon>
        <taxon>Pezizomycotina</taxon>
        <taxon>Sordariomycetes</taxon>
        <taxon>Xylariomycetidae</taxon>
        <taxon>Amphisphaeriales</taxon>
        <taxon>Sporocadaceae</taxon>
        <taxon>Pestalotiopsis</taxon>
    </lineage>
</organism>
<keyword evidence="9" id="KW-1185">Reference proteome</keyword>
<feature type="transmembrane region" description="Helical" evidence="6">
    <location>
        <begin position="209"/>
        <end position="227"/>
    </location>
</feature>
<dbReference type="eggNOG" id="KOG0255">
    <property type="taxonomic scope" value="Eukaryota"/>
</dbReference>
<feature type="transmembrane region" description="Helical" evidence="6">
    <location>
        <begin position="390"/>
        <end position="411"/>
    </location>
</feature>
<feature type="transmembrane region" description="Helical" evidence="6">
    <location>
        <begin position="278"/>
        <end position="304"/>
    </location>
</feature>
<feature type="transmembrane region" description="Helical" evidence="6">
    <location>
        <begin position="120"/>
        <end position="138"/>
    </location>
</feature>
<proteinExistence type="predicted"/>
<evidence type="ECO:0000256" key="6">
    <source>
        <dbReference type="SAM" id="Phobius"/>
    </source>
</evidence>
<name>W3XKT7_PESFW</name>
<keyword evidence="4 6" id="KW-0472">Membrane</keyword>
<dbReference type="HOGENOM" id="CLU_008455_11_3_1"/>
<feature type="region of interest" description="Disordered" evidence="5">
    <location>
        <begin position="1"/>
        <end position="40"/>
    </location>
</feature>
<dbReference type="AlphaFoldDB" id="W3XKT7"/>
<dbReference type="PANTHER" id="PTHR23502">
    <property type="entry name" value="MAJOR FACILITATOR SUPERFAMILY"/>
    <property type="match status" value="1"/>
</dbReference>
<keyword evidence="3 6" id="KW-1133">Transmembrane helix</keyword>
<gene>
    <name evidence="8" type="ORF">PFICI_00501</name>
</gene>
<dbReference type="InterPro" id="IPR020846">
    <property type="entry name" value="MFS_dom"/>
</dbReference>
<keyword evidence="2 6" id="KW-0812">Transmembrane</keyword>
<evidence type="ECO:0000256" key="1">
    <source>
        <dbReference type="ARBA" id="ARBA00004141"/>
    </source>
</evidence>
<feature type="compositionally biased region" description="Basic and acidic residues" evidence="5">
    <location>
        <begin position="1"/>
        <end position="10"/>
    </location>
</feature>
<feature type="transmembrane region" description="Helical" evidence="6">
    <location>
        <begin position="53"/>
        <end position="74"/>
    </location>
</feature>
<dbReference type="OMA" id="CVFVSTM"/>